<dbReference type="Pfam" id="PF03389">
    <property type="entry name" value="MobA_MobL"/>
    <property type="match status" value="1"/>
</dbReference>
<dbReference type="InterPro" id="IPR005053">
    <property type="entry name" value="MobA_MobL"/>
</dbReference>
<keyword evidence="5" id="KW-1185">Reference proteome</keyword>
<dbReference type="Gene3D" id="3.30.930.30">
    <property type="match status" value="1"/>
</dbReference>
<gene>
    <name evidence="4" type="ORF">QSG27_27955</name>
</gene>
<feature type="non-terminal residue" evidence="4">
    <location>
        <position position="379"/>
    </location>
</feature>
<evidence type="ECO:0000313" key="5">
    <source>
        <dbReference type="Proteomes" id="UP001227317"/>
    </source>
</evidence>
<evidence type="ECO:0000259" key="3">
    <source>
        <dbReference type="Pfam" id="PF03389"/>
    </source>
</evidence>
<accession>A0ABU0WV00</accession>
<evidence type="ECO:0000256" key="1">
    <source>
        <dbReference type="ARBA" id="ARBA00010873"/>
    </source>
</evidence>
<proteinExistence type="inferred from homology"/>
<feature type="domain" description="MobA/MobL protein" evidence="3">
    <location>
        <begin position="26"/>
        <end position="181"/>
    </location>
</feature>
<dbReference type="RefSeq" id="WP_306712004.1">
    <property type="nucleotide sequence ID" value="NZ_JAUJFI010000273.1"/>
</dbReference>
<organism evidence="4 5">
    <name type="scientific">Azospirillum isscasi</name>
    <dbReference type="NCBI Taxonomy" id="3053926"/>
    <lineage>
        <taxon>Bacteria</taxon>
        <taxon>Pseudomonadati</taxon>
        <taxon>Pseudomonadota</taxon>
        <taxon>Alphaproteobacteria</taxon>
        <taxon>Rhodospirillales</taxon>
        <taxon>Azospirillaceae</taxon>
        <taxon>Azospirillum</taxon>
    </lineage>
</organism>
<reference evidence="4 5" key="1">
    <citation type="submission" date="2023-06" db="EMBL/GenBank/DDBJ databases">
        <title>Azospirillum isscasensis sp.nov, a bacterium isolated from rhizosphere soil of rice.</title>
        <authorList>
            <person name="Wang H."/>
        </authorList>
    </citation>
    <scope>NUCLEOTIDE SEQUENCE [LARGE SCALE GENOMIC DNA]</scope>
    <source>
        <strain evidence="4 5">C340-1</strain>
    </source>
</reference>
<keyword evidence="2" id="KW-0184">Conjugation</keyword>
<dbReference type="Proteomes" id="UP001227317">
    <property type="component" value="Unassembled WGS sequence"/>
</dbReference>
<dbReference type="EMBL" id="JAUJFI010000273">
    <property type="protein sequence ID" value="MDQ2106554.1"/>
    <property type="molecule type" value="Genomic_DNA"/>
</dbReference>
<evidence type="ECO:0000256" key="2">
    <source>
        <dbReference type="ARBA" id="ARBA00022971"/>
    </source>
</evidence>
<comment type="similarity">
    <text evidence="1">Belongs to the MobA/MobL family.</text>
</comment>
<sequence length="379" mass="40856">MTTHTHIRFGTVSRAATTERATGGNAVALSAYHAAARYEASDGRVFDFARKRNELVTETRVLLPDGAPAWAADPATLWRAAESADKRRDACIARWIEVSVPRAVPKELTAGFGEAVGRMLSERYGVAVQVDAHRVKASDGGTNDHAHLLIATRVFDGDKFGKKSSALDQGFRARRGRDMRVAVAEAANKFLAEHGIDEARLNPEKQAGPVPPERNVSRRAVEAWKKNPDDAEVYGSVIAARPVRRQLRAARRVAVQSVQEVAALAATHERCALTVRPRRVRPGPPWIEVEPRGPIVAVSRRADAIALRLADGAVVIQRQDAIRLRSGRPSGGAVATMADRAVAAGWTEVTLSGTDPSQRDRLAAALAARGITVVGEARP</sequence>
<evidence type="ECO:0000313" key="4">
    <source>
        <dbReference type="EMBL" id="MDQ2106554.1"/>
    </source>
</evidence>
<name>A0ABU0WV00_9PROT</name>
<comment type="caution">
    <text evidence="4">The sequence shown here is derived from an EMBL/GenBank/DDBJ whole genome shotgun (WGS) entry which is preliminary data.</text>
</comment>
<protein>
    <submittedName>
        <fullName evidence="4">MobA/MobL family protein</fullName>
    </submittedName>
</protein>